<dbReference type="RefSeq" id="WP_174139566.1">
    <property type="nucleotide sequence ID" value="NZ_JABUFE010000012.1"/>
</dbReference>
<keyword evidence="2" id="KW-0378">Hydrolase</keyword>
<dbReference type="GO" id="GO:0016787">
    <property type="term" value="F:hydrolase activity"/>
    <property type="evidence" value="ECO:0007669"/>
    <property type="project" value="UniProtKB-KW"/>
</dbReference>
<dbReference type="Gene3D" id="3.40.710.10">
    <property type="entry name" value="DD-peptidase/beta-lactamase superfamily"/>
    <property type="match status" value="1"/>
</dbReference>
<accession>A0ABX2J061</accession>
<protein>
    <submittedName>
        <fullName evidence="2">Serine hydrolase</fullName>
    </submittedName>
</protein>
<dbReference type="EMBL" id="JABUFE010000012">
    <property type="protein sequence ID" value="NSX56413.1"/>
    <property type="molecule type" value="Genomic_DNA"/>
</dbReference>
<dbReference type="InterPro" id="IPR001466">
    <property type="entry name" value="Beta-lactam-related"/>
</dbReference>
<name>A0ABX2J061_9RHOB</name>
<gene>
    <name evidence="2" type="ORF">HRQ87_16605</name>
</gene>
<dbReference type="InterPro" id="IPR050789">
    <property type="entry name" value="Diverse_Enzym_Activities"/>
</dbReference>
<dbReference type="InterPro" id="IPR012338">
    <property type="entry name" value="Beta-lactam/transpept-like"/>
</dbReference>
<reference evidence="2 3" key="1">
    <citation type="submission" date="2020-06" db="EMBL/GenBank/DDBJ databases">
        <title>Sulfitobacter algicola sp. nov., isolated from green algae.</title>
        <authorList>
            <person name="Wang C."/>
        </authorList>
    </citation>
    <scope>NUCLEOTIDE SEQUENCE [LARGE SCALE GENOMIC DNA]</scope>
    <source>
        <strain evidence="2 3">1151</strain>
    </source>
</reference>
<proteinExistence type="predicted"/>
<dbReference type="PANTHER" id="PTHR43283">
    <property type="entry name" value="BETA-LACTAMASE-RELATED"/>
    <property type="match status" value="1"/>
</dbReference>
<sequence>MKNLKRVLGICLLAAAAIMGGLLTFAPQVPILLREGFPPEVWAGSGRYLTVEGVNDEDEIDGPKIPAAAQTRFDDAGGRAMLVEQNGTLIFESYGQGFGPQDRLNSFSMVKSLVGALVIRALADKRITSLDDPLALYLGPEAPDVTINDALTMTSGLLYDGEPPKSVDDAGFSPFGPLARLHVFGIDAVLPELTVNPTAQGQFAYQSVNTALLGAVLEAAYDQPLPQILSDLIWKPAGAANADWRAYSKAEGVSAYCCLYARPEDWLRVGRYLLENGTPNEPFLPDDLWRDFIIPELAVSLRHESTYGWHLRHDVLDRDGETLAGPFAYFMGHGGQMLYLLPENNMVVVRFGERPQLLHSTLYELSPPK</sequence>
<evidence type="ECO:0000313" key="2">
    <source>
        <dbReference type="EMBL" id="NSX56413.1"/>
    </source>
</evidence>
<dbReference type="Proteomes" id="UP000777935">
    <property type="component" value="Unassembled WGS sequence"/>
</dbReference>
<evidence type="ECO:0000313" key="3">
    <source>
        <dbReference type="Proteomes" id="UP000777935"/>
    </source>
</evidence>
<dbReference type="SUPFAM" id="SSF56601">
    <property type="entry name" value="beta-lactamase/transpeptidase-like"/>
    <property type="match status" value="1"/>
</dbReference>
<keyword evidence="3" id="KW-1185">Reference proteome</keyword>
<dbReference type="PANTHER" id="PTHR43283:SF7">
    <property type="entry name" value="BETA-LACTAMASE-RELATED DOMAIN-CONTAINING PROTEIN"/>
    <property type="match status" value="1"/>
</dbReference>
<evidence type="ECO:0000259" key="1">
    <source>
        <dbReference type="Pfam" id="PF00144"/>
    </source>
</evidence>
<organism evidence="2 3">
    <name type="scientific">Parasulfitobacter algicola</name>
    <dbReference type="NCBI Taxonomy" id="2614809"/>
    <lineage>
        <taxon>Bacteria</taxon>
        <taxon>Pseudomonadati</taxon>
        <taxon>Pseudomonadota</taxon>
        <taxon>Alphaproteobacteria</taxon>
        <taxon>Rhodobacterales</taxon>
        <taxon>Roseobacteraceae</taxon>
        <taxon>Parasulfitobacter</taxon>
    </lineage>
</organism>
<dbReference type="Pfam" id="PF00144">
    <property type="entry name" value="Beta-lactamase"/>
    <property type="match status" value="1"/>
</dbReference>
<feature type="domain" description="Beta-lactamase-related" evidence="1">
    <location>
        <begin position="76"/>
        <end position="351"/>
    </location>
</feature>
<comment type="caution">
    <text evidence="2">The sequence shown here is derived from an EMBL/GenBank/DDBJ whole genome shotgun (WGS) entry which is preliminary data.</text>
</comment>